<evidence type="ECO:0000256" key="1">
    <source>
        <dbReference type="ARBA" id="ARBA00023015"/>
    </source>
</evidence>
<dbReference type="Pfam" id="PF01381">
    <property type="entry name" value="HTH_3"/>
    <property type="match status" value="1"/>
</dbReference>
<name>A0ABT1EMP9_9FIRM</name>
<dbReference type="InterPro" id="IPR011051">
    <property type="entry name" value="RmlC_Cupin_sf"/>
</dbReference>
<feature type="domain" description="HTH cro/C1-type" evidence="4">
    <location>
        <begin position="12"/>
        <end position="66"/>
    </location>
</feature>
<dbReference type="CDD" id="cd00093">
    <property type="entry name" value="HTH_XRE"/>
    <property type="match status" value="1"/>
</dbReference>
<dbReference type="RefSeq" id="WP_262069950.1">
    <property type="nucleotide sequence ID" value="NZ_JAMXOC010000022.1"/>
</dbReference>
<dbReference type="InterPro" id="IPR050807">
    <property type="entry name" value="TransReg_Diox_bact_type"/>
</dbReference>
<evidence type="ECO:0000313" key="6">
    <source>
        <dbReference type="Proteomes" id="UP001523565"/>
    </source>
</evidence>
<organism evidence="5 6">
    <name type="scientific">Ohessyouella blattaphilus</name>
    <dbReference type="NCBI Taxonomy" id="2949333"/>
    <lineage>
        <taxon>Bacteria</taxon>
        <taxon>Bacillati</taxon>
        <taxon>Bacillota</taxon>
        <taxon>Clostridia</taxon>
        <taxon>Lachnospirales</taxon>
        <taxon>Lachnospiraceae</taxon>
        <taxon>Ohessyouella</taxon>
    </lineage>
</organism>
<dbReference type="InterPro" id="IPR010982">
    <property type="entry name" value="Lambda_DNA-bd_dom_sf"/>
</dbReference>
<dbReference type="PANTHER" id="PTHR46797:SF23">
    <property type="entry name" value="HTH-TYPE TRANSCRIPTIONAL REGULATOR SUTR"/>
    <property type="match status" value="1"/>
</dbReference>
<dbReference type="PROSITE" id="PS50943">
    <property type="entry name" value="HTH_CROC1"/>
    <property type="match status" value="1"/>
</dbReference>
<dbReference type="InterPro" id="IPR014710">
    <property type="entry name" value="RmlC-like_jellyroll"/>
</dbReference>
<accession>A0ABT1EMP9</accession>
<protein>
    <submittedName>
        <fullName evidence="5">XRE family transcriptional regulator</fullName>
    </submittedName>
</protein>
<evidence type="ECO:0000313" key="5">
    <source>
        <dbReference type="EMBL" id="MCP1111072.1"/>
    </source>
</evidence>
<keyword evidence="2" id="KW-0238">DNA-binding</keyword>
<dbReference type="InterPro" id="IPR001387">
    <property type="entry name" value="Cro/C1-type_HTH"/>
</dbReference>
<dbReference type="CDD" id="cd02209">
    <property type="entry name" value="cupin_XRE_C"/>
    <property type="match status" value="1"/>
</dbReference>
<evidence type="ECO:0000256" key="2">
    <source>
        <dbReference type="ARBA" id="ARBA00023125"/>
    </source>
</evidence>
<proteinExistence type="predicted"/>
<dbReference type="SMART" id="SM00530">
    <property type="entry name" value="HTH_XRE"/>
    <property type="match status" value="1"/>
</dbReference>
<dbReference type="Gene3D" id="2.60.120.10">
    <property type="entry name" value="Jelly Rolls"/>
    <property type="match status" value="1"/>
</dbReference>
<dbReference type="InterPro" id="IPR013096">
    <property type="entry name" value="Cupin_2"/>
</dbReference>
<dbReference type="EMBL" id="JAMZFV010000022">
    <property type="protein sequence ID" value="MCP1111072.1"/>
    <property type="molecule type" value="Genomic_DNA"/>
</dbReference>
<gene>
    <name evidence="5" type="ORF">NK118_12515</name>
</gene>
<comment type="caution">
    <text evidence="5">The sequence shown here is derived from an EMBL/GenBank/DDBJ whole genome shotgun (WGS) entry which is preliminary data.</text>
</comment>
<keyword evidence="3" id="KW-0804">Transcription</keyword>
<dbReference type="SUPFAM" id="SSF47413">
    <property type="entry name" value="lambda repressor-like DNA-binding domains"/>
    <property type="match status" value="1"/>
</dbReference>
<reference evidence="5 6" key="1">
    <citation type="journal article" date="2022" name="Genome Biol. Evol.">
        <title>Host diet, physiology and behaviors set the stage for Lachnospiraceae cladogenesis.</title>
        <authorList>
            <person name="Vera-Ponce De Leon A."/>
            <person name="Schneider M."/>
            <person name="Jahnes B.C."/>
            <person name="Sadowski V."/>
            <person name="Camuy-Velez L.A."/>
            <person name="Duan J."/>
            <person name="Sabree Z.L."/>
        </authorList>
    </citation>
    <scope>NUCLEOTIDE SEQUENCE [LARGE SCALE GENOMIC DNA]</scope>
    <source>
        <strain evidence="5 6">PAL227</strain>
    </source>
</reference>
<dbReference type="SUPFAM" id="SSF51182">
    <property type="entry name" value="RmlC-like cupins"/>
    <property type="match status" value="1"/>
</dbReference>
<evidence type="ECO:0000259" key="4">
    <source>
        <dbReference type="PROSITE" id="PS50943"/>
    </source>
</evidence>
<dbReference type="Pfam" id="PF07883">
    <property type="entry name" value="Cupin_2"/>
    <property type="match status" value="1"/>
</dbReference>
<dbReference type="Proteomes" id="UP001523565">
    <property type="component" value="Unassembled WGS sequence"/>
</dbReference>
<keyword evidence="6" id="KW-1185">Reference proteome</keyword>
<keyword evidence="1" id="KW-0805">Transcription regulation</keyword>
<dbReference type="PANTHER" id="PTHR46797">
    <property type="entry name" value="HTH-TYPE TRANSCRIPTIONAL REGULATOR"/>
    <property type="match status" value="1"/>
</dbReference>
<sequence>MNNPPANMGAIIKSVRQEMGLSLDKVAMRTGVSKAMLAQIERGESNPTVSTLWKISTGLRITFSRLLETTSTDYHVMPLADTPLVEEDEGRMILRNVFPFDPMTGIDYFHITLLPGCHYESPSHANVYEEYVLVTKGQLLLVIDEKEYLLLAGDSLRFKGDANHAYINPSDEETVFQNIMKYL</sequence>
<dbReference type="Gene3D" id="1.10.260.40">
    <property type="entry name" value="lambda repressor-like DNA-binding domains"/>
    <property type="match status" value="1"/>
</dbReference>
<evidence type="ECO:0000256" key="3">
    <source>
        <dbReference type="ARBA" id="ARBA00023163"/>
    </source>
</evidence>